<evidence type="ECO:0000313" key="1">
    <source>
        <dbReference type="EMBL" id="ODN67742.1"/>
    </source>
</evidence>
<dbReference type="SUPFAM" id="SSF54427">
    <property type="entry name" value="NTF2-like"/>
    <property type="match status" value="1"/>
</dbReference>
<proteinExistence type="predicted"/>
<dbReference type="STRING" id="291169.A9E74_00578"/>
<evidence type="ECO:0008006" key="3">
    <source>
        <dbReference type="Google" id="ProtNLM"/>
    </source>
</evidence>
<dbReference type="PANTHER" id="PTHR41252:SF1">
    <property type="entry name" value="BLR2505 PROTEIN"/>
    <property type="match status" value="1"/>
</dbReference>
<organism evidence="1 2">
    <name type="scientific">Methylophaga muralis</name>
    <dbReference type="NCBI Taxonomy" id="291169"/>
    <lineage>
        <taxon>Bacteria</taxon>
        <taxon>Pseudomonadati</taxon>
        <taxon>Pseudomonadota</taxon>
        <taxon>Gammaproteobacteria</taxon>
        <taxon>Thiotrichales</taxon>
        <taxon>Piscirickettsiaceae</taxon>
        <taxon>Methylophaga</taxon>
    </lineage>
</organism>
<protein>
    <recommendedName>
        <fullName evidence="3">SnoaL-like domain protein</fullName>
    </recommendedName>
</protein>
<dbReference type="InterPro" id="IPR032710">
    <property type="entry name" value="NTF2-like_dom_sf"/>
</dbReference>
<accession>A0A1E3GUJ7</accession>
<evidence type="ECO:0000313" key="2">
    <source>
        <dbReference type="Proteomes" id="UP000094379"/>
    </source>
</evidence>
<dbReference type="PANTHER" id="PTHR41252">
    <property type="entry name" value="BLR2505 PROTEIN"/>
    <property type="match status" value="1"/>
</dbReference>
<dbReference type="EMBL" id="MCRI01000003">
    <property type="protein sequence ID" value="ODN67742.1"/>
    <property type="molecule type" value="Genomic_DNA"/>
</dbReference>
<sequence>MAEPLNHKQLVEQAFNQCSQGTGSPFDLLAADAQWTIMGPTESAKTYNLPDFQEMVVKPFNQRLATPLKPRVHDTYQAGNEVIILFEAEATLINGERYQNSYAWFFTMLQGQVTNVRAVLDLNAYDAVMALDVNDD</sequence>
<dbReference type="Proteomes" id="UP000094379">
    <property type="component" value="Unassembled WGS sequence"/>
</dbReference>
<keyword evidence="2" id="KW-1185">Reference proteome</keyword>
<dbReference type="AlphaFoldDB" id="A0A1E3GUJ7"/>
<comment type="caution">
    <text evidence="1">The sequence shown here is derived from an EMBL/GenBank/DDBJ whole genome shotgun (WGS) entry which is preliminary data.</text>
</comment>
<name>A0A1E3GUJ7_9GAMM</name>
<reference evidence="1 2" key="1">
    <citation type="submission" date="2016-07" db="EMBL/GenBank/DDBJ databases">
        <title>Draft Genome Sequence of Methylophaga muralis Bur 1.</title>
        <authorList>
            <person name="Vasilenko O.V."/>
            <person name="Doronina N.V."/>
            <person name="Shmareva M.N."/>
            <person name="Tarlachkov S.V."/>
            <person name="Mustakhimov I."/>
            <person name="Trotsenko Y.A."/>
        </authorList>
    </citation>
    <scope>NUCLEOTIDE SEQUENCE [LARGE SCALE GENOMIC DNA]</scope>
    <source>
        <strain evidence="1 2">Bur 1</strain>
    </source>
</reference>
<dbReference type="Gene3D" id="3.10.450.50">
    <property type="match status" value="1"/>
</dbReference>
<gene>
    <name evidence="1" type="ORF">A9E74_00578</name>
</gene>